<feature type="transmembrane region" description="Helical" evidence="1">
    <location>
        <begin position="69"/>
        <end position="88"/>
    </location>
</feature>
<sequence>MAETSLALKIAISLLMVDSLIELSFVSSMVGWVHRTASKGFEFNYNGATYPLAGTPSNFLVDQGHTSNGAAGTAFVLIGLGGILSLRLRSRSNSRSKSGSNIPYYLWIALNIPALLLTLGALAFTFAVTNAHRGQIIDVELASRLDGSPYPENTWTPQNWFPAVLQLDLVAGRSDIESILHLMRGWQYNLIPFSIIQLAETVLAVADLMSWRKGGYAVAKQNEGT</sequence>
<evidence type="ECO:0000256" key="1">
    <source>
        <dbReference type="SAM" id="Phobius"/>
    </source>
</evidence>
<proteinExistence type="predicted"/>
<keyword evidence="1" id="KW-0812">Transmembrane</keyword>
<evidence type="ECO:0000313" key="4">
    <source>
        <dbReference type="Proteomes" id="UP000193689"/>
    </source>
</evidence>
<name>A0A1Y2E790_9PEZI</name>
<protein>
    <submittedName>
        <fullName evidence="3">Uncharacterized protein</fullName>
    </submittedName>
</protein>
<reference evidence="3 4" key="1">
    <citation type="submission" date="2016-07" db="EMBL/GenBank/DDBJ databases">
        <title>Pervasive Adenine N6-methylation of Active Genes in Fungi.</title>
        <authorList>
            <consortium name="DOE Joint Genome Institute"/>
            <person name="Mondo S.J."/>
            <person name="Dannebaum R.O."/>
            <person name="Kuo R.C."/>
            <person name="Labutti K."/>
            <person name="Haridas S."/>
            <person name="Kuo A."/>
            <person name="Salamov A."/>
            <person name="Ahrendt S.R."/>
            <person name="Lipzen A."/>
            <person name="Sullivan W."/>
            <person name="Andreopoulos W.B."/>
            <person name="Clum A."/>
            <person name="Lindquist E."/>
            <person name="Daum C."/>
            <person name="Ramamoorthy G.K."/>
            <person name="Gryganskyi A."/>
            <person name="Culley D."/>
            <person name="Magnuson J.K."/>
            <person name="James T.Y."/>
            <person name="O'Malley M.A."/>
            <person name="Stajich J.E."/>
            <person name="Spatafora J.W."/>
            <person name="Visel A."/>
            <person name="Grigoriev I.V."/>
        </authorList>
    </citation>
    <scope>NUCLEOTIDE SEQUENCE [LARGE SCALE GENOMIC DNA]</scope>
    <source>
        <strain evidence="3 4">CBS 129021</strain>
    </source>
</reference>
<feature type="signal peptide" evidence="2">
    <location>
        <begin position="1"/>
        <end position="22"/>
    </location>
</feature>
<evidence type="ECO:0000313" key="3">
    <source>
        <dbReference type="EMBL" id="ORY67443.1"/>
    </source>
</evidence>
<keyword evidence="1" id="KW-1133">Transmembrane helix</keyword>
<gene>
    <name evidence="3" type="ORF">BCR38DRAFT_427065</name>
</gene>
<organism evidence="3 4">
    <name type="scientific">Pseudomassariella vexata</name>
    <dbReference type="NCBI Taxonomy" id="1141098"/>
    <lineage>
        <taxon>Eukaryota</taxon>
        <taxon>Fungi</taxon>
        <taxon>Dikarya</taxon>
        <taxon>Ascomycota</taxon>
        <taxon>Pezizomycotina</taxon>
        <taxon>Sordariomycetes</taxon>
        <taxon>Xylariomycetidae</taxon>
        <taxon>Amphisphaeriales</taxon>
        <taxon>Pseudomassariaceae</taxon>
        <taxon>Pseudomassariella</taxon>
    </lineage>
</organism>
<feature type="transmembrane region" description="Helical" evidence="1">
    <location>
        <begin position="12"/>
        <end position="33"/>
    </location>
</feature>
<keyword evidence="2" id="KW-0732">Signal</keyword>
<accession>A0A1Y2E790</accession>
<feature type="transmembrane region" description="Helical" evidence="1">
    <location>
        <begin position="104"/>
        <end position="128"/>
    </location>
</feature>
<dbReference type="InParanoid" id="A0A1Y2E790"/>
<dbReference type="RefSeq" id="XP_040718067.1">
    <property type="nucleotide sequence ID" value="XM_040859816.1"/>
</dbReference>
<dbReference type="OrthoDB" id="3597048at2759"/>
<keyword evidence="4" id="KW-1185">Reference proteome</keyword>
<feature type="chain" id="PRO_5012417904" evidence="2">
    <location>
        <begin position="23"/>
        <end position="225"/>
    </location>
</feature>
<keyword evidence="1" id="KW-0472">Membrane</keyword>
<dbReference type="GeneID" id="63776028"/>
<comment type="caution">
    <text evidence="3">The sequence shown here is derived from an EMBL/GenBank/DDBJ whole genome shotgun (WGS) entry which is preliminary data.</text>
</comment>
<dbReference type="EMBL" id="MCFJ01000004">
    <property type="protein sequence ID" value="ORY67443.1"/>
    <property type="molecule type" value="Genomic_DNA"/>
</dbReference>
<evidence type="ECO:0000256" key="2">
    <source>
        <dbReference type="SAM" id="SignalP"/>
    </source>
</evidence>
<dbReference type="AlphaFoldDB" id="A0A1Y2E790"/>
<dbReference type="Proteomes" id="UP000193689">
    <property type="component" value="Unassembled WGS sequence"/>
</dbReference>